<dbReference type="AlphaFoldDB" id="A0A6P1NKD5"/>
<protein>
    <submittedName>
        <fullName evidence="1">Uncharacterized protein</fullName>
    </submittedName>
</protein>
<evidence type="ECO:0000313" key="1">
    <source>
        <dbReference type="EMBL" id="QHK18954.1"/>
    </source>
</evidence>
<dbReference type="Pfam" id="PF19739">
    <property type="entry name" value="DUF6228"/>
    <property type="match status" value="1"/>
</dbReference>
<dbReference type="KEGG" id="psey:GU243_03355"/>
<organism evidence="1 2">
    <name type="scientific">Pseudarthrobacter psychrotolerans</name>
    <dbReference type="NCBI Taxonomy" id="2697569"/>
    <lineage>
        <taxon>Bacteria</taxon>
        <taxon>Bacillati</taxon>
        <taxon>Actinomycetota</taxon>
        <taxon>Actinomycetes</taxon>
        <taxon>Micrococcales</taxon>
        <taxon>Micrococcaceae</taxon>
        <taxon>Pseudarthrobacter</taxon>
    </lineage>
</organism>
<evidence type="ECO:0000313" key="2">
    <source>
        <dbReference type="Proteomes" id="UP000464186"/>
    </source>
</evidence>
<gene>
    <name evidence="1" type="ORF">GU243_03355</name>
</gene>
<accession>A0A6P1NKD5</accession>
<reference evidence="1 2" key="1">
    <citation type="submission" date="2020-01" db="EMBL/GenBank/DDBJ databases">
        <title>Pseudarthrobacter psychrotolerans sp. nov., isolated from antarctic soil.</title>
        <authorList>
            <person name="Shin Y."/>
            <person name="Park W."/>
        </authorList>
    </citation>
    <scope>NUCLEOTIDE SEQUENCE [LARGE SCALE GENOMIC DNA]</scope>
    <source>
        <strain evidence="1 2">YJ56</strain>
    </source>
</reference>
<sequence length="139" mass="15688">MRVEVGRPERLTFGDVQRGPDGVVLSMVVAAELNGLTARRDVVSHYKNGFDDLALFFTDLAEHWRGWSGTRAYRSIEGDLLLQADHTGSHVELHFTLQDPEFHNSWSARGKLTLDAGEELTRVSEDLQNLFSPLQEPIR</sequence>
<keyword evidence="2" id="KW-1185">Reference proteome</keyword>
<dbReference type="InterPro" id="IPR046196">
    <property type="entry name" value="DUF6228"/>
</dbReference>
<dbReference type="Proteomes" id="UP000464186">
    <property type="component" value="Chromosome"/>
</dbReference>
<dbReference type="EMBL" id="CP047898">
    <property type="protein sequence ID" value="QHK18954.1"/>
    <property type="molecule type" value="Genomic_DNA"/>
</dbReference>
<proteinExistence type="predicted"/>
<name>A0A6P1NKD5_9MICC</name>